<gene>
    <name evidence="1" type="ORF">CASFOL_027891</name>
</gene>
<protein>
    <submittedName>
        <fullName evidence="1">Uncharacterized protein</fullName>
    </submittedName>
</protein>
<comment type="caution">
    <text evidence="1">The sequence shown here is derived from an EMBL/GenBank/DDBJ whole genome shotgun (WGS) entry which is preliminary data.</text>
</comment>
<evidence type="ECO:0000313" key="2">
    <source>
        <dbReference type="Proteomes" id="UP001632038"/>
    </source>
</evidence>
<name>A0ABD3CG37_9LAMI</name>
<dbReference type="EMBL" id="JAVIJP010000036">
    <property type="protein sequence ID" value="KAL3628845.1"/>
    <property type="molecule type" value="Genomic_DNA"/>
</dbReference>
<dbReference type="Proteomes" id="UP001632038">
    <property type="component" value="Unassembled WGS sequence"/>
</dbReference>
<organism evidence="1 2">
    <name type="scientific">Castilleja foliolosa</name>
    <dbReference type="NCBI Taxonomy" id="1961234"/>
    <lineage>
        <taxon>Eukaryota</taxon>
        <taxon>Viridiplantae</taxon>
        <taxon>Streptophyta</taxon>
        <taxon>Embryophyta</taxon>
        <taxon>Tracheophyta</taxon>
        <taxon>Spermatophyta</taxon>
        <taxon>Magnoliopsida</taxon>
        <taxon>eudicotyledons</taxon>
        <taxon>Gunneridae</taxon>
        <taxon>Pentapetalae</taxon>
        <taxon>asterids</taxon>
        <taxon>lamiids</taxon>
        <taxon>Lamiales</taxon>
        <taxon>Orobanchaceae</taxon>
        <taxon>Pedicularideae</taxon>
        <taxon>Castillejinae</taxon>
        <taxon>Castilleja</taxon>
    </lineage>
</organism>
<dbReference type="AlphaFoldDB" id="A0ABD3CG37"/>
<reference evidence="2" key="1">
    <citation type="journal article" date="2024" name="IScience">
        <title>Strigolactones Initiate the Formation of Haustorium-like Structures in Castilleja.</title>
        <authorList>
            <person name="Buerger M."/>
            <person name="Peterson D."/>
            <person name="Chory J."/>
        </authorList>
    </citation>
    <scope>NUCLEOTIDE SEQUENCE [LARGE SCALE GENOMIC DNA]</scope>
</reference>
<evidence type="ECO:0000313" key="1">
    <source>
        <dbReference type="EMBL" id="KAL3628845.1"/>
    </source>
</evidence>
<accession>A0ABD3CG37</accession>
<proteinExistence type="predicted"/>
<sequence>MKEVKFVSPAAGNTPSAVAGDAASHVLPYLSALSIYDNPSDAVNPHFLQPPPDHSLASVKFQNPVAGDSSVIMHIGWEVAAQFVLYHLSKFGVILKFEYHCSGSFQSIGTCKVTYATVESKTALLTNPYRISTRTEMHNSGEPCSFNCGF</sequence>
<keyword evidence="2" id="KW-1185">Reference proteome</keyword>